<proteinExistence type="predicted"/>
<organism evidence="1">
    <name type="scientific">uncultured Chloroflexia bacterium</name>
    <dbReference type="NCBI Taxonomy" id="1672391"/>
    <lineage>
        <taxon>Bacteria</taxon>
        <taxon>Bacillati</taxon>
        <taxon>Chloroflexota</taxon>
        <taxon>Chloroflexia</taxon>
        <taxon>environmental samples</taxon>
    </lineage>
</organism>
<evidence type="ECO:0000313" key="1">
    <source>
        <dbReference type="EMBL" id="CAA9297849.1"/>
    </source>
</evidence>
<accession>A0A6J4K7J0</accession>
<gene>
    <name evidence="1" type="ORF">AVDCRST_MAG93-4387</name>
</gene>
<dbReference type="EMBL" id="CADCTR010001476">
    <property type="protein sequence ID" value="CAA9297849.1"/>
    <property type="molecule type" value="Genomic_DNA"/>
</dbReference>
<sequence length="71" mass="7978">MKQSNLCRCSEPLHRFHRLPTFAEPPVFLNSMVASQLLFEHCVEIAVNVLGYPPLEPPLSIVLGFAQEEGE</sequence>
<reference evidence="1" key="1">
    <citation type="submission" date="2020-02" db="EMBL/GenBank/DDBJ databases">
        <authorList>
            <person name="Meier V. D."/>
        </authorList>
    </citation>
    <scope>NUCLEOTIDE SEQUENCE</scope>
    <source>
        <strain evidence="1">AVDCRST_MAG93</strain>
    </source>
</reference>
<protein>
    <submittedName>
        <fullName evidence="1">Uncharacterized protein</fullName>
    </submittedName>
</protein>
<name>A0A6J4K7J0_9CHLR</name>
<dbReference type="AlphaFoldDB" id="A0A6J4K7J0"/>